<feature type="domain" description="WSC" evidence="9">
    <location>
        <begin position="471"/>
        <end position="564"/>
    </location>
</feature>
<feature type="chain" id="PRO_5020265195" description="WSC domain-containing protein" evidence="8">
    <location>
        <begin position="22"/>
        <end position="641"/>
    </location>
</feature>
<dbReference type="EMBL" id="SDIL01000174">
    <property type="protein sequence ID" value="RXK34910.1"/>
    <property type="molecule type" value="Genomic_DNA"/>
</dbReference>
<dbReference type="InterPro" id="IPR002889">
    <property type="entry name" value="WSC_carb-bd"/>
</dbReference>
<keyword evidence="11" id="KW-1185">Reference proteome</keyword>
<dbReference type="InParanoid" id="A0A4V1M2X7"/>
<dbReference type="Pfam" id="PF01822">
    <property type="entry name" value="WSC"/>
    <property type="match status" value="3"/>
</dbReference>
<evidence type="ECO:0000313" key="10">
    <source>
        <dbReference type="EMBL" id="RXK34910.1"/>
    </source>
</evidence>
<evidence type="ECO:0000256" key="2">
    <source>
        <dbReference type="ARBA" id="ARBA00022692"/>
    </source>
</evidence>
<keyword evidence="4" id="KW-1133">Transmembrane helix</keyword>
<accession>A0A4V1M2X7</accession>
<comment type="caution">
    <text evidence="10">The sequence shown here is derived from an EMBL/GenBank/DDBJ whole genome shotgun (WGS) entry which is preliminary data.</text>
</comment>
<keyword evidence="2" id="KW-0812">Transmembrane</keyword>
<dbReference type="GO" id="GO:0005886">
    <property type="term" value="C:plasma membrane"/>
    <property type="evidence" value="ECO:0007669"/>
    <property type="project" value="TreeGrafter"/>
</dbReference>
<comment type="subcellular location">
    <subcellularLocation>
        <location evidence="1">Membrane</location>
        <topology evidence="1">Single-pass membrane protein</topology>
    </subcellularLocation>
</comment>
<reference evidence="10 11" key="1">
    <citation type="submission" date="2016-06" db="EMBL/GenBank/DDBJ databases">
        <title>Evolution of pathogenesis and genome organization in the Tremellales.</title>
        <authorList>
            <person name="Cuomo C."/>
            <person name="Litvintseva A."/>
            <person name="Heitman J."/>
            <person name="Chen Y."/>
            <person name="Sun S."/>
            <person name="Springer D."/>
            <person name="Dromer F."/>
            <person name="Young S."/>
            <person name="Zeng Q."/>
            <person name="Chapman S."/>
            <person name="Gujja S."/>
            <person name="Saif S."/>
            <person name="Birren B."/>
        </authorList>
    </citation>
    <scope>NUCLEOTIDE SEQUENCE [LARGE SCALE GENOMIC DNA]</scope>
    <source>
        <strain evidence="10 11">ATCC 28783</strain>
    </source>
</reference>
<feature type="compositionally biased region" description="Low complexity" evidence="7">
    <location>
        <begin position="135"/>
        <end position="194"/>
    </location>
</feature>
<sequence>MFKSTLLYTFLNLLLIIGVQSISIHGPRERDGNEDLKKRTTIASGWYPFQIDPWSFFPFFDWDSFIGWGWQGHTLSYVKEWYYDTYGLNLPPGVSSWSALSFYVAILGTENPKPTPTLDTYQPGTTENPWDTKFTSSSTSSSRGSSVSVSPSSTSSQVSSTFRSGSTSSSTSQSATPSASPGSSTSKSISSTSLSTSVSSTSSIIVSSSFSSFSSSASSSKSKSTVSSSTSSSTSSTRPLPTGWKRASTPCISEGLIGRALTSYSYDFTNTTIESCLALCDSVNMPLAGIEYRSQCFCGSYLSNGASLLRSSTCLLTCVGDSSEICGGSSALSLFVSTKPNANNLSPDLTQLTLSPVLPEGWSIADPSIPCIKEPVGRALTEASLASDNMTVPLCLNYCASKGSQYAGLEYSRECYCGSSLSNGVSITLSSLSTGCTSRCSGNSSTYCGGSNSLQIYSNPNYAFSKSIIYSYVKTGCIQEVTGRALRGASLQNDTMSIEMCIAYCIDRGMGIAGLEYGTECYCGTQLLGGSSLSLSSGQCNMPCGGNKKENCGGPNALFLYITPSPPIAGISLPTGWTRKGCFAEPKSGRALTFEATSLIQKGTMSGALCAQKCAEQGYTMAGTEYSVQCGFRFRSSFRPH</sequence>
<feature type="compositionally biased region" description="Low complexity" evidence="7">
    <location>
        <begin position="212"/>
        <end position="238"/>
    </location>
</feature>
<evidence type="ECO:0000256" key="8">
    <source>
        <dbReference type="SAM" id="SignalP"/>
    </source>
</evidence>
<dbReference type="PANTHER" id="PTHR24269:SF16">
    <property type="entry name" value="PROTEIN SLG1"/>
    <property type="match status" value="1"/>
</dbReference>
<dbReference type="PANTHER" id="PTHR24269">
    <property type="entry name" value="KREMEN PROTEIN"/>
    <property type="match status" value="1"/>
</dbReference>
<evidence type="ECO:0000313" key="11">
    <source>
        <dbReference type="Proteomes" id="UP000289152"/>
    </source>
</evidence>
<keyword evidence="3 8" id="KW-0732">Signal</keyword>
<feature type="domain" description="WSC" evidence="9">
    <location>
        <begin position="365"/>
        <end position="460"/>
    </location>
</feature>
<name>A0A4V1M2X7_TREME</name>
<dbReference type="InterPro" id="IPR051836">
    <property type="entry name" value="Kremen_rcpt"/>
</dbReference>
<keyword evidence="5" id="KW-0472">Membrane</keyword>
<evidence type="ECO:0000256" key="5">
    <source>
        <dbReference type="ARBA" id="ARBA00023136"/>
    </source>
</evidence>
<keyword evidence="6" id="KW-0325">Glycoprotein</keyword>
<dbReference type="PROSITE" id="PS51212">
    <property type="entry name" value="WSC"/>
    <property type="match status" value="3"/>
</dbReference>
<protein>
    <recommendedName>
        <fullName evidence="9">WSC domain-containing protein</fullName>
    </recommendedName>
</protein>
<evidence type="ECO:0000256" key="1">
    <source>
        <dbReference type="ARBA" id="ARBA00004167"/>
    </source>
</evidence>
<gene>
    <name evidence="10" type="ORF">M231_07844</name>
</gene>
<feature type="compositionally biased region" description="Polar residues" evidence="7">
    <location>
        <begin position="117"/>
        <end position="129"/>
    </location>
</feature>
<dbReference type="VEuPathDB" id="FungiDB:TREMEDRAFT_64993"/>
<proteinExistence type="predicted"/>
<evidence type="ECO:0000256" key="4">
    <source>
        <dbReference type="ARBA" id="ARBA00022989"/>
    </source>
</evidence>
<evidence type="ECO:0000256" key="7">
    <source>
        <dbReference type="SAM" id="MobiDB-lite"/>
    </source>
</evidence>
<feature type="domain" description="WSC" evidence="9">
    <location>
        <begin position="245"/>
        <end position="338"/>
    </location>
</feature>
<organism evidence="10 11">
    <name type="scientific">Tremella mesenterica</name>
    <name type="common">Jelly fungus</name>
    <dbReference type="NCBI Taxonomy" id="5217"/>
    <lineage>
        <taxon>Eukaryota</taxon>
        <taxon>Fungi</taxon>
        <taxon>Dikarya</taxon>
        <taxon>Basidiomycota</taxon>
        <taxon>Agaricomycotina</taxon>
        <taxon>Tremellomycetes</taxon>
        <taxon>Tremellales</taxon>
        <taxon>Tremellaceae</taxon>
        <taxon>Tremella</taxon>
    </lineage>
</organism>
<dbReference type="Proteomes" id="UP000289152">
    <property type="component" value="Unassembled WGS sequence"/>
</dbReference>
<feature type="region of interest" description="Disordered" evidence="7">
    <location>
        <begin position="114"/>
        <end position="194"/>
    </location>
</feature>
<feature type="signal peptide" evidence="8">
    <location>
        <begin position="1"/>
        <end position="21"/>
    </location>
</feature>
<evidence type="ECO:0000259" key="9">
    <source>
        <dbReference type="PROSITE" id="PS51212"/>
    </source>
</evidence>
<dbReference type="STRING" id="5217.A0A4V1M2X7"/>
<evidence type="ECO:0000256" key="3">
    <source>
        <dbReference type="ARBA" id="ARBA00022729"/>
    </source>
</evidence>
<evidence type="ECO:0000256" key="6">
    <source>
        <dbReference type="ARBA" id="ARBA00023180"/>
    </source>
</evidence>
<feature type="region of interest" description="Disordered" evidence="7">
    <location>
        <begin position="212"/>
        <end position="246"/>
    </location>
</feature>
<dbReference type="SMART" id="SM00321">
    <property type="entry name" value="WSC"/>
    <property type="match status" value="3"/>
</dbReference>
<dbReference type="AlphaFoldDB" id="A0A4V1M2X7"/>
<dbReference type="OrthoDB" id="5985073at2759"/>